<organism evidence="1 2">
    <name type="scientific">Scleroderma citrinum Foug A</name>
    <dbReference type="NCBI Taxonomy" id="1036808"/>
    <lineage>
        <taxon>Eukaryota</taxon>
        <taxon>Fungi</taxon>
        <taxon>Dikarya</taxon>
        <taxon>Basidiomycota</taxon>
        <taxon>Agaricomycotina</taxon>
        <taxon>Agaricomycetes</taxon>
        <taxon>Agaricomycetidae</taxon>
        <taxon>Boletales</taxon>
        <taxon>Sclerodermatineae</taxon>
        <taxon>Sclerodermataceae</taxon>
        <taxon>Scleroderma</taxon>
    </lineage>
</organism>
<evidence type="ECO:0000313" key="2">
    <source>
        <dbReference type="Proteomes" id="UP000053989"/>
    </source>
</evidence>
<sequence>MGELARLQRAVEQPFRLTALQMYGRFEQAIHCFERAHLPRELRIAKAFQLREEAKSNLRPNERRNAFRTAGEAFIKCTKEAAGIERTSYYRDAAKCFASAGDINRAASFYVASEDFASAARQYQKAKYFGDLVCLLECHQEKISKWYKDELFESCVRHYYGKEILSPPIPLFSSTEEELDYLEKRNMDDPRILILESKGRFIEAAEVQLVRGKLTQAFQILLKDSTYEDAIQHAADIALDNIWKECSFGMPVQEKLRQKGSHARRVLEGIQEIPLERLSISDRNQICLFRAIQNSAPLDELYQMGQEFLRRGDKAVALLVLDMQVSTLLDRETLYSAELNKFFEVSERYFRLLSSLVSCGIPLASHQWRRVLGIKGSADNYYSVQEGTFLFKKFASNRFTFVELNLRLKEKLGALLRCRVLAEEELCCTSGIFVLPCLFFTVDDHCPGRPCPDEHLPKSLLSAAQYNMKIDVHLQQIRILGLVYSALPQDRNASIQRWLHRLYRAVHPPIYFQGSIADLNVSLIRDAPECIEIVKKWIHDTIEWLARGDKTQDYLMEVIRLGRLWSAFGNVLPLVALVSHKGHRVSYGELRCHQETADNVARDIVLSLYGSTQNSISCGVSTLRFLLRTDFCVDLSVVCDYFEEICSEIVISSHLRPPRGYTALHDLVVPRRWIANSNKLATVKDLSIYRFLRFARNLMSRLCSGRAWRKFVPPHSREPFLDISTARLYRMLCIVGYNICGVEANAEVSNMIAEILFSRPPNQCIPLNLLRPSCLATIQSFDNDATIRDMVHLVHKNSRHISPVPSSIARLVYENVADIPRLLTRYRDASLLMAGGLGTETKKEE</sequence>
<accession>A0A0C3CQM2</accession>
<proteinExistence type="predicted"/>
<reference evidence="2" key="2">
    <citation type="submission" date="2015-01" db="EMBL/GenBank/DDBJ databases">
        <title>Evolutionary Origins and Diversification of the Mycorrhizal Mutualists.</title>
        <authorList>
            <consortium name="DOE Joint Genome Institute"/>
            <consortium name="Mycorrhizal Genomics Consortium"/>
            <person name="Kohler A."/>
            <person name="Kuo A."/>
            <person name="Nagy L.G."/>
            <person name="Floudas D."/>
            <person name="Copeland A."/>
            <person name="Barry K.W."/>
            <person name="Cichocki N."/>
            <person name="Veneault-Fourrey C."/>
            <person name="LaButti K."/>
            <person name="Lindquist E.A."/>
            <person name="Lipzen A."/>
            <person name="Lundell T."/>
            <person name="Morin E."/>
            <person name="Murat C."/>
            <person name="Riley R."/>
            <person name="Ohm R."/>
            <person name="Sun H."/>
            <person name="Tunlid A."/>
            <person name="Henrissat B."/>
            <person name="Grigoriev I.V."/>
            <person name="Hibbett D.S."/>
            <person name="Martin F."/>
        </authorList>
    </citation>
    <scope>NUCLEOTIDE SEQUENCE [LARGE SCALE GENOMIC DNA]</scope>
    <source>
        <strain evidence="2">Foug A</strain>
    </source>
</reference>
<protein>
    <submittedName>
        <fullName evidence="1">Uncharacterized protein</fullName>
    </submittedName>
</protein>
<keyword evidence="2" id="KW-1185">Reference proteome</keyword>
<dbReference type="InParanoid" id="A0A0C3CQM2"/>
<evidence type="ECO:0000313" key="1">
    <source>
        <dbReference type="EMBL" id="KIM50900.1"/>
    </source>
</evidence>
<dbReference type="PANTHER" id="PTHR21529:SF4">
    <property type="entry name" value="TPR AND ANKYRIN REPEAT-CONTAINING PROTEIN 1"/>
    <property type="match status" value="1"/>
</dbReference>
<dbReference type="OrthoDB" id="2686759at2759"/>
<dbReference type="InterPro" id="IPR039904">
    <property type="entry name" value="TRANK1"/>
</dbReference>
<name>A0A0C3CQM2_9AGAM</name>
<dbReference type="STRING" id="1036808.A0A0C3CQM2"/>
<dbReference type="PANTHER" id="PTHR21529">
    <property type="entry name" value="MAMMARY TURMOR VIRUS RECEPTOR HOMOLOG 1, 2 MTVR1, 2"/>
    <property type="match status" value="1"/>
</dbReference>
<dbReference type="Proteomes" id="UP000053989">
    <property type="component" value="Unassembled WGS sequence"/>
</dbReference>
<dbReference type="HOGENOM" id="CLU_337124_0_0_1"/>
<gene>
    <name evidence="1" type="ORF">SCLCIDRAFT_33914</name>
</gene>
<dbReference type="EMBL" id="KN822312">
    <property type="protein sequence ID" value="KIM50900.1"/>
    <property type="molecule type" value="Genomic_DNA"/>
</dbReference>
<reference evidence="1 2" key="1">
    <citation type="submission" date="2014-04" db="EMBL/GenBank/DDBJ databases">
        <authorList>
            <consortium name="DOE Joint Genome Institute"/>
            <person name="Kuo A."/>
            <person name="Kohler A."/>
            <person name="Nagy L.G."/>
            <person name="Floudas D."/>
            <person name="Copeland A."/>
            <person name="Barry K.W."/>
            <person name="Cichocki N."/>
            <person name="Veneault-Fourrey C."/>
            <person name="LaButti K."/>
            <person name="Lindquist E.A."/>
            <person name="Lipzen A."/>
            <person name="Lundell T."/>
            <person name="Morin E."/>
            <person name="Murat C."/>
            <person name="Sun H."/>
            <person name="Tunlid A."/>
            <person name="Henrissat B."/>
            <person name="Grigoriev I.V."/>
            <person name="Hibbett D.S."/>
            <person name="Martin F."/>
            <person name="Nordberg H.P."/>
            <person name="Cantor M.N."/>
            <person name="Hua S.X."/>
        </authorList>
    </citation>
    <scope>NUCLEOTIDE SEQUENCE [LARGE SCALE GENOMIC DNA]</scope>
    <source>
        <strain evidence="1 2">Foug A</strain>
    </source>
</reference>
<dbReference type="AlphaFoldDB" id="A0A0C3CQM2"/>